<feature type="transmembrane region" description="Helical" evidence="1">
    <location>
        <begin position="159"/>
        <end position="180"/>
    </location>
</feature>
<dbReference type="RefSeq" id="WP_190122901.1">
    <property type="nucleotide sequence ID" value="NZ_BMWG01000005.1"/>
</dbReference>
<organism evidence="2 3">
    <name type="scientific">Streptomyces inusitatus</name>
    <dbReference type="NCBI Taxonomy" id="68221"/>
    <lineage>
        <taxon>Bacteria</taxon>
        <taxon>Bacillati</taxon>
        <taxon>Actinomycetota</taxon>
        <taxon>Actinomycetes</taxon>
        <taxon>Kitasatosporales</taxon>
        <taxon>Streptomycetaceae</taxon>
        <taxon>Streptomyces</taxon>
    </lineage>
</organism>
<dbReference type="Proteomes" id="UP000630936">
    <property type="component" value="Unassembled WGS sequence"/>
</dbReference>
<keyword evidence="1" id="KW-0472">Membrane</keyword>
<evidence type="ECO:0000256" key="1">
    <source>
        <dbReference type="SAM" id="Phobius"/>
    </source>
</evidence>
<dbReference type="AlphaFoldDB" id="A0A918Q0E5"/>
<keyword evidence="3" id="KW-1185">Reference proteome</keyword>
<dbReference type="EMBL" id="BMWG01000005">
    <property type="protein sequence ID" value="GGZ29155.1"/>
    <property type="molecule type" value="Genomic_DNA"/>
</dbReference>
<name>A0A918Q0E5_9ACTN</name>
<comment type="caution">
    <text evidence="2">The sequence shown here is derived from an EMBL/GenBank/DDBJ whole genome shotgun (WGS) entry which is preliminary data.</text>
</comment>
<feature type="transmembrane region" description="Helical" evidence="1">
    <location>
        <begin position="223"/>
        <end position="242"/>
    </location>
</feature>
<gene>
    <name evidence="2" type="ORF">GCM10010387_23080</name>
</gene>
<feature type="transmembrane region" description="Helical" evidence="1">
    <location>
        <begin position="97"/>
        <end position="121"/>
    </location>
</feature>
<feature type="transmembrane region" description="Helical" evidence="1">
    <location>
        <begin position="53"/>
        <end position="76"/>
    </location>
</feature>
<feature type="transmembrane region" description="Helical" evidence="1">
    <location>
        <begin position="14"/>
        <end position="33"/>
    </location>
</feature>
<keyword evidence="1" id="KW-0812">Transmembrane</keyword>
<evidence type="ECO:0000313" key="3">
    <source>
        <dbReference type="Proteomes" id="UP000630936"/>
    </source>
</evidence>
<keyword evidence="1" id="KW-1133">Transmembrane helix</keyword>
<accession>A0A918Q0E5</accession>
<feature type="transmembrane region" description="Helical" evidence="1">
    <location>
        <begin position="249"/>
        <end position="268"/>
    </location>
</feature>
<reference evidence="2" key="1">
    <citation type="journal article" date="2014" name="Int. J. Syst. Evol. Microbiol.">
        <title>Complete genome sequence of Corynebacterium casei LMG S-19264T (=DSM 44701T), isolated from a smear-ripened cheese.</title>
        <authorList>
            <consortium name="US DOE Joint Genome Institute (JGI-PGF)"/>
            <person name="Walter F."/>
            <person name="Albersmeier A."/>
            <person name="Kalinowski J."/>
            <person name="Ruckert C."/>
        </authorList>
    </citation>
    <scope>NUCLEOTIDE SEQUENCE</scope>
    <source>
        <strain evidence="2">JCM 4988</strain>
    </source>
</reference>
<reference evidence="2" key="2">
    <citation type="submission" date="2020-09" db="EMBL/GenBank/DDBJ databases">
        <authorList>
            <person name="Sun Q."/>
            <person name="Ohkuma M."/>
        </authorList>
    </citation>
    <scope>NUCLEOTIDE SEQUENCE</scope>
    <source>
        <strain evidence="2">JCM 4988</strain>
    </source>
</reference>
<feature type="transmembrane region" description="Helical" evidence="1">
    <location>
        <begin position="133"/>
        <end position="152"/>
    </location>
</feature>
<sequence>MNLRVLRIELRRSVAPWAGGIVLVAALAFLHLVPGPWGKGGALWTGQWTSMALWTRHLLIFLWPLAVGLGALQGLRDRRSKMAELLISTPRPERHRAAALAGTTALTLCSAFGLLVLLGAVRVLAGDASYTHLGWLPISLVGALALGSGAVLGMGVARALPSVLTPPALAVAALALTNFLRQTQTSQDAVPVSFAVSNRLSLLSPTVSEVRETLLTLSVPVHLGQTLWLLGMAATGLALLAAAGPRARLLALAPLLAGGALALLLLPADPRDTYVLDRAAAARVCEGPVCVTALRRERLDELAGPGKEALRVLRDALGDRAPVAVRETTALRALSATPERSRDSVLVDFDDRVIGDAGGERLTRALVAQGMVPVCHPRSDTESGTQEDAAAQSIAAAWALGEAPRPLEGTMHSARHQADMAGPVWKRFNALPASEQRKRIGAAHAAALSCSADALTVLNGGALR</sequence>
<protein>
    <submittedName>
        <fullName evidence="2">Uncharacterized protein</fullName>
    </submittedName>
</protein>
<evidence type="ECO:0000313" key="2">
    <source>
        <dbReference type="EMBL" id="GGZ29155.1"/>
    </source>
</evidence>
<proteinExistence type="predicted"/>